<dbReference type="Pfam" id="PF00270">
    <property type="entry name" value="DEAD"/>
    <property type="match status" value="1"/>
</dbReference>
<feature type="short sequence motif" description="Q motif" evidence="5">
    <location>
        <begin position="143"/>
        <end position="171"/>
    </location>
</feature>
<evidence type="ECO:0000256" key="4">
    <source>
        <dbReference type="ARBA" id="ARBA00022840"/>
    </source>
</evidence>
<evidence type="ECO:0000256" key="7">
    <source>
        <dbReference type="SAM" id="MobiDB-lite"/>
    </source>
</evidence>
<dbReference type="InterPro" id="IPR014014">
    <property type="entry name" value="RNA_helicase_DEAD_Q_motif"/>
</dbReference>
<protein>
    <submittedName>
        <fullName evidence="10">Uncharacterized protein</fullName>
    </submittedName>
</protein>
<sequence>MSRRRAHDVTDLPVKKPKFLNKRQREQLKSSSAQPSAPVKPQKPHSSTPHRSVTLPDEKHGAASPVRGDGNAKFKFDWNNDEDTWGDVELIGVPETASNSTAPKTNNWRDKPLSEMTPRDWRIMKEEFHITTKGEVKQPKLIRYWSETELDARLLHRISQLGYTNPTPIQRVAVPIAIAHDDVLGVAATGSGKTLAFSVPLIQYLVTIDSSYLQVEYQRPEDKKQALSVIIAPTRELALQISENITALVDGLGFNVVTLIGGHGYEGNLEAIKKGAHIVVATPGRLVDALERQLIRLDHCYYLILDEADRMVDMGFEPAMTNIVSQLPSEKQLQSTIDTRIFKVTKRTTLMFTATMSPAIERLTQKYLVKPTMITVSAETSTPNIDQHFEFFEEIP</sequence>
<organism evidence="10 11">
    <name type="scientific">Diutina rugosa</name>
    <name type="common">Yeast</name>
    <name type="synonym">Candida rugosa</name>
    <dbReference type="NCBI Taxonomy" id="5481"/>
    <lineage>
        <taxon>Eukaryota</taxon>
        <taxon>Fungi</taxon>
        <taxon>Dikarya</taxon>
        <taxon>Ascomycota</taxon>
        <taxon>Saccharomycotina</taxon>
        <taxon>Pichiomycetes</taxon>
        <taxon>Debaryomycetaceae</taxon>
        <taxon>Diutina</taxon>
    </lineage>
</organism>
<dbReference type="InterPro" id="IPR011545">
    <property type="entry name" value="DEAD/DEAH_box_helicase_dom"/>
</dbReference>
<dbReference type="Proteomes" id="UP000449547">
    <property type="component" value="Unassembled WGS sequence"/>
</dbReference>
<dbReference type="GO" id="GO:0003676">
    <property type="term" value="F:nucleic acid binding"/>
    <property type="evidence" value="ECO:0007669"/>
    <property type="project" value="InterPro"/>
</dbReference>
<keyword evidence="1 6" id="KW-0547">Nucleotide-binding</keyword>
<dbReference type="OMA" id="WRIMKEE"/>
<keyword evidence="11" id="KW-1185">Reference proteome</keyword>
<keyword evidence="3 6" id="KW-0347">Helicase</keyword>
<evidence type="ECO:0000256" key="3">
    <source>
        <dbReference type="ARBA" id="ARBA00022806"/>
    </source>
</evidence>
<feature type="domain" description="Helicase ATP-binding" evidence="8">
    <location>
        <begin position="174"/>
        <end position="374"/>
    </location>
</feature>
<dbReference type="EMBL" id="SWFT01000009">
    <property type="protein sequence ID" value="KAA8908258.1"/>
    <property type="molecule type" value="Genomic_DNA"/>
</dbReference>
<dbReference type="VEuPathDB" id="FungiDB:DIURU_000227"/>
<comment type="caution">
    <text evidence="10">The sequence shown here is derived from an EMBL/GenBank/DDBJ whole genome shotgun (WGS) entry which is preliminary data.</text>
</comment>
<evidence type="ECO:0000256" key="6">
    <source>
        <dbReference type="RuleBase" id="RU000492"/>
    </source>
</evidence>
<evidence type="ECO:0000259" key="8">
    <source>
        <dbReference type="PROSITE" id="PS51192"/>
    </source>
</evidence>
<dbReference type="GO" id="GO:0016787">
    <property type="term" value="F:hydrolase activity"/>
    <property type="evidence" value="ECO:0007669"/>
    <property type="project" value="UniProtKB-KW"/>
</dbReference>
<dbReference type="PROSITE" id="PS00039">
    <property type="entry name" value="DEAD_ATP_HELICASE"/>
    <property type="match status" value="1"/>
</dbReference>
<dbReference type="GeneID" id="54778880"/>
<gene>
    <name evidence="10" type="ORF">DIURU_000227</name>
</gene>
<evidence type="ECO:0000256" key="5">
    <source>
        <dbReference type="PROSITE-ProRule" id="PRU00552"/>
    </source>
</evidence>
<feature type="domain" description="DEAD-box RNA helicase Q" evidence="9">
    <location>
        <begin position="143"/>
        <end position="171"/>
    </location>
</feature>
<dbReference type="PROSITE" id="PS51195">
    <property type="entry name" value="Q_MOTIF"/>
    <property type="match status" value="1"/>
</dbReference>
<dbReference type="GO" id="GO:0005524">
    <property type="term" value="F:ATP binding"/>
    <property type="evidence" value="ECO:0007669"/>
    <property type="project" value="UniProtKB-KW"/>
</dbReference>
<evidence type="ECO:0000256" key="2">
    <source>
        <dbReference type="ARBA" id="ARBA00022801"/>
    </source>
</evidence>
<dbReference type="AlphaFoldDB" id="A0A642V449"/>
<dbReference type="GO" id="GO:0003724">
    <property type="term" value="F:RNA helicase activity"/>
    <property type="evidence" value="ECO:0007669"/>
    <property type="project" value="InterPro"/>
</dbReference>
<dbReference type="SUPFAM" id="SSF52540">
    <property type="entry name" value="P-loop containing nucleoside triphosphate hydrolases"/>
    <property type="match status" value="1"/>
</dbReference>
<dbReference type="OrthoDB" id="196131at2759"/>
<dbReference type="RefSeq" id="XP_034014943.1">
    <property type="nucleotide sequence ID" value="XM_034154902.1"/>
</dbReference>
<evidence type="ECO:0000259" key="9">
    <source>
        <dbReference type="PROSITE" id="PS51195"/>
    </source>
</evidence>
<keyword evidence="2 6" id="KW-0378">Hydrolase</keyword>
<keyword evidence="4 6" id="KW-0067">ATP-binding</keyword>
<evidence type="ECO:0000256" key="1">
    <source>
        <dbReference type="ARBA" id="ARBA00022741"/>
    </source>
</evidence>
<evidence type="ECO:0000313" key="10">
    <source>
        <dbReference type="EMBL" id="KAA8908258.1"/>
    </source>
</evidence>
<reference evidence="10 11" key="1">
    <citation type="submission" date="2019-07" db="EMBL/GenBank/DDBJ databases">
        <title>Genome assembly of two rare yeast pathogens: Diutina rugosa and Trichomonascus ciferrii.</title>
        <authorList>
            <person name="Mixao V."/>
            <person name="Saus E."/>
            <person name="Hansen A."/>
            <person name="Lass-Flor C."/>
            <person name="Gabaldon T."/>
        </authorList>
    </citation>
    <scope>NUCLEOTIDE SEQUENCE [LARGE SCALE GENOMIC DNA]</scope>
    <source>
        <strain evidence="10 11">CBS 613</strain>
    </source>
</reference>
<dbReference type="SMART" id="SM00487">
    <property type="entry name" value="DEXDc"/>
    <property type="match status" value="1"/>
</dbReference>
<feature type="region of interest" description="Disordered" evidence="7">
    <location>
        <begin position="1"/>
        <end position="71"/>
    </location>
</feature>
<dbReference type="PROSITE" id="PS51192">
    <property type="entry name" value="HELICASE_ATP_BIND_1"/>
    <property type="match status" value="1"/>
</dbReference>
<comment type="similarity">
    <text evidence="6">Belongs to the DEAD box helicase family.</text>
</comment>
<evidence type="ECO:0000313" key="11">
    <source>
        <dbReference type="Proteomes" id="UP000449547"/>
    </source>
</evidence>
<dbReference type="InterPro" id="IPR014001">
    <property type="entry name" value="Helicase_ATP-bd"/>
</dbReference>
<proteinExistence type="inferred from homology"/>
<dbReference type="PANTHER" id="PTHR47958">
    <property type="entry name" value="ATP-DEPENDENT RNA HELICASE DBP3"/>
    <property type="match status" value="1"/>
</dbReference>
<name>A0A642V449_DIURU</name>
<accession>A0A642V449</accession>
<dbReference type="Gene3D" id="3.40.50.300">
    <property type="entry name" value="P-loop containing nucleotide triphosphate hydrolases"/>
    <property type="match status" value="1"/>
</dbReference>
<dbReference type="InterPro" id="IPR027417">
    <property type="entry name" value="P-loop_NTPase"/>
</dbReference>
<dbReference type="InterPro" id="IPR000629">
    <property type="entry name" value="RNA-helicase_DEAD-box_CS"/>
</dbReference>